<dbReference type="InterPro" id="IPR014243">
    <property type="entry name" value="RsfA-like"/>
</dbReference>
<reference evidence="4 5" key="1">
    <citation type="submission" date="2018-10" db="EMBL/GenBank/DDBJ databases">
        <title>Falsibacillus sp. genome draft.</title>
        <authorList>
            <person name="Shi S."/>
        </authorList>
    </citation>
    <scope>NUCLEOTIDE SEQUENCE [LARGE SCALE GENOMIC DNA]</scope>
    <source>
        <strain evidence="4 5">GY 10110</strain>
    </source>
</reference>
<dbReference type="AlphaFoldDB" id="A0A3L7KBY8"/>
<dbReference type="EMBL" id="RCVZ01000001">
    <property type="protein sequence ID" value="RLQ98102.1"/>
    <property type="molecule type" value="Genomic_DNA"/>
</dbReference>
<dbReference type="Pfam" id="PF00249">
    <property type="entry name" value="Myb_DNA-binding"/>
    <property type="match status" value="1"/>
</dbReference>
<dbReference type="PROSITE" id="PS51294">
    <property type="entry name" value="HTH_MYB"/>
    <property type="match status" value="1"/>
</dbReference>
<name>A0A3L7KBY8_9BACI</name>
<proteinExistence type="predicted"/>
<dbReference type="PANTHER" id="PTHR41302">
    <property type="entry name" value="PRESPORE-SPECIFIC TRANSCRIPTIONAL REGULATOR RSFA-RELATED"/>
    <property type="match status" value="1"/>
</dbReference>
<keyword evidence="5" id="KW-1185">Reference proteome</keyword>
<comment type="caution">
    <text evidence="4">The sequence shown here is derived from an EMBL/GenBank/DDBJ whole genome shotgun (WGS) entry which is preliminary data.</text>
</comment>
<gene>
    <name evidence="4" type="ORF">D9X91_01565</name>
</gene>
<dbReference type="Gene3D" id="1.10.10.60">
    <property type="entry name" value="Homeodomain-like"/>
    <property type="match status" value="1"/>
</dbReference>
<dbReference type="SMART" id="SM00717">
    <property type="entry name" value="SANT"/>
    <property type="match status" value="1"/>
</dbReference>
<feature type="domain" description="HTH myb-type" evidence="3">
    <location>
        <begin position="14"/>
        <end position="74"/>
    </location>
</feature>
<dbReference type="InterPro" id="IPR009057">
    <property type="entry name" value="Homeodomain-like_sf"/>
</dbReference>
<dbReference type="PANTHER" id="PTHR41302:SF2">
    <property type="entry name" value="PRESPORE SPECIFIC TRANSCRIPTIONAL ACTIVATOR RSFA"/>
    <property type="match status" value="1"/>
</dbReference>
<dbReference type="SUPFAM" id="SSF46689">
    <property type="entry name" value="Homeodomain-like"/>
    <property type="match status" value="1"/>
</dbReference>
<dbReference type="PROSITE" id="PS50090">
    <property type="entry name" value="MYB_LIKE"/>
    <property type="match status" value="1"/>
</dbReference>
<evidence type="ECO:0000259" key="2">
    <source>
        <dbReference type="PROSITE" id="PS50090"/>
    </source>
</evidence>
<evidence type="ECO:0000256" key="1">
    <source>
        <dbReference type="SAM" id="Coils"/>
    </source>
</evidence>
<protein>
    <submittedName>
        <fullName evidence="4">Uncharacterized protein</fullName>
    </submittedName>
</protein>
<evidence type="ECO:0000313" key="4">
    <source>
        <dbReference type="EMBL" id="RLQ98102.1"/>
    </source>
</evidence>
<organism evidence="4 5">
    <name type="scientific">Falsibacillus albus</name>
    <dbReference type="NCBI Taxonomy" id="2478915"/>
    <lineage>
        <taxon>Bacteria</taxon>
        <taxon>Bacillati</taxon>
        <taxon>Bacillota</taxon>
        <taxon>Bacilli</taxon>
        <taxon>Bacillales</taxon>
        <taxon>Bacillaceae</taxon>
        <taxon>Falsibacillus</taxon>
    </lineage>
</organism>
<keyword evidence="1" id="KW-0175">Coiled coil</keyword>
<accession>A0A3L7KBY8</accession>
<evidence type="ECO:0000313" key="5">
    <source>
        <dbReference type="Proteomes" id="UP000276770"/>
    </source>
</evidence>
<sequence>MFSAGKSRMEEVMIVNKRKDPWTPKEEEILKELVHSFKRRGLMQKEAFEEAGKKLNRSPGACKHRWMSILKKKSMPTSTDSSTVSLEECIEFLIQCHEGEKLQTANQKLKEERQKLFEKHGELNKEYEKSLHRYILQQKEYQVLLSAFEDAASQMPKSSLH</sequence>
<feature type="domain" description="Myb-like" evidence="2">
    <location>
        <begin position="14"/>
        <end position="70"/>
    </location>
</feature>
<dbReference type="InterPro" id="IPR001005">
    <property type="entry name" value="SANT/Myb"/>
</dbReference>
<dbReference type="InterPro" id="IPR017930">
    <property type="entry name" value="Myb_dom"/>
</dbReference>
<dbReference type="Proteomes" id="UP000276770">
    <property type="component" value="Unassembled WGS sequence"/>
</dbReference>
<feature type="coiled-coil region" evidence="1">
    <location>
        <begin position="99"/>
        <end position="126"/>
    </location>
</feature>
<dbReference type="CDD" id="cd00167">
    <property type="entry name" value="SANT"/>
    <property type="match status" value="1"/>
</dbReference>
<evidence type="ECO:0000259" key="3">
    <source>
        <dbReference type="PROSITE" id="PS51294"/>
    </source>
</evidence>